<dbReference type="InterPro" id="IPR011141">
    <property type="entry name" value="Polyketide_synthase_type-III"/>
</dbReference>
<gene>
    <name evidence="4" type="ORF">KCU76_g19111</name>
</gene>
<dbReference type="Gene3D" id="3.40.47.10">
    <property type="match status" value="1"/>
</dbReference>
<organism evidence="4 5">
    <name type="scientific">Aureobasidium melanogenum</name>
    <name type="common">Aureobasidium pullulans var. melanogenum</name>
    <dbReference type="NCBI Taxonomy" id="46634"/>
    <lineage>
        <taxon>Eukaryota</taxon>
        <taxon>Fungi</taxon>
        <taxon>Dikarya</taxon>
        <taxon>Ascomycota</taxon>
        <taxon>Pezizomycotina</taxon>
        <taxon>Dothideomycetes</taxon>
        <taxon>Dothideomycetidae</taxon>
        <taxon>Dothideales</taxon>
        <taxon>Saccotheciaceae</taxon>
        <taxon>Aureobasidium</taxon>
    </lineage>
</organism>
<dbReference type="SUPFAM" id="SSF53901">
    <property type="entry name" value="Thiolase-like"/>
    <property type="match status" value="1"/>
</dbReference>
<feature type="domain" description="Metalloenzyme" evidence="3">
    <location>
        <begin position="281"/>
        <end position="354"/>
    </location>
</feature>
<evidence type="ECO:0000256" key="1">
    <source>
        <dbReference type="ARBA" id="ARBA00022679"/>
    </source>
</evidence>
<dbReference type="InterPro" id="IPR006124">
    <property type="entry name" value="Metalloenzyme"/>
</dbReference>
<dbReference type="AlphaFoldDB" id="A0A9P8IY61"/>
<comment type="caution">
    <text evidence="4">The sequence shown here is derived from an EMBL/GenBank/DDBJ whole genome shotgun (WGS) entry which is preliminary data.</text>
</comment>
<dbReference type="Gene3D" id="3.40.720.10">
    <property type="entry name" value="Alkaline Phosphatase, subunit A"/>
    <property type="match status" value="1"/>
</dbReference>
<sequence>MTTRDEGWVPSVHPESGLWITGLGTQYPSHLLTPERLEAFAERFYDPDNAGIKKLLEIDQNTGIETRSAILDYSKGHAAASIPTSLAEMDNLFRTAGVDMTVQACNKAIEEWGGQLADITHTVAVTCTNQGNPGYDVLVNERLGLSTSVERILLQGVGCAGGLAILRTAAQLAYGATMRGRAARILCFACELSTPNIKHELDAVANCTETSQTSIAAALFSDAAAAFILCNDLGLQNGVQPVLELLDWDHALIPGTSSDLEFTAEDRGYRTHHINMAKVAQKAVLICIDGWGVAGESSPDKGNAILNADTPWMDEFAKKGSKITQGYTELEASSLAVGLPEGLMGNSEVGHLNIGAGRVVWQDVVRIDQTIKKGELNKV</sequence>
<dbReference type="GO" id="GO:0030639">
    <property type="term" value="P:polyketide biosynthetic process"/>
    <property type="evidence" value="ECO:0007669"/>
    <property type="project" value="TreeGrafter"/>
</dbReference>
<reference evidence="4" key="2">
    <citation type="submission" date="2021-08" db="EMBL/GenBank/DDBJ databases">
        <authorList>
            <person name="Gostincar C."/>
            <person name="Sun X."/>
            <person name="Song Z."/>
            <person name="Gunde-Cimerman N."/>
        </authorList>
    </citation>
    <scope>NUCLEOTIDE SEQUENCE</scope>
    <source>
        <strain evidence="4">EXF-9911</strain>
    </source>
</reference>
<dbReference type="InterPro" id="IPR017850">
    <property type="entry name" value="Alkaline_phosphatase_core_sf"/>
</dbReference>
<accession>A0A9P8IY61</accession>
<dbReference type="Pfam" id="PF00195">
    <property type="entry name" value="Chal_sti_synt_N"/>
    <property type="match status" value="1"/>
</dbReference>
<dbReference type="InterPro" id="IPR001099">
    <property type="entry name" value="Chalcone/stilbene_synt_N"/>
</dbReference>
<feature type="domain" description="Chalcone/stilbene synthase N-terminal" evidence="2">
    <location>
        <begin position="22"/>
        <end position="232"/>
    </location>
</feature>
<dbReference type="Pfam" id="PF01676">
    <property type="entry name" value="Metalloenzyme"/>
    <property type="match status" value="1"/>
</dbReference>
<proteinExistence type="predicted"/>
<evidence type="ECO:0000313" key="4">
    <source>
        <dbReference type="EMBL" id="KAG9662449.1"/>
    </source>
</evidence>
<dbReference type="GO" id="GO:0016747">
    <property type="term" value="F:acyltransferase activity, transferring groups other than amino-acyl groups"/>
    <property type="evidence" value="ECO:0007669"/>
    <property type="project" value="InterPro"/>
</dbReference>
<dbReference type="PANTHER" id="PTHR11877:SF46">
    <property type="entry name" value="TYPE III POLYKETIDE SYNTHASE A"/>
    <property type="match status" value="1"/>
</dbReference>
<evidence type="ECO:0000313" key="5">
    <source>
        <dbReference type="Proteomes" id="UP000779574"/>
    </source>
</evidence>
<evidence type="ECO:0000259" key="3">
    <source>
        <dbReference type="Pfam" id="PF01676"/>
    </source>
</evidence>
<dbReference type="EMBL" id="JAHFXF010001843">
    <property type="protein sequence ID" value="KAG9662449.1"/>
    <property type="molecule type" value="Genomic_DNA"/>
</dbReference>
<reference evidence="4" key="1">
    <citation type="journal article" date="2021" name="J Fungi (Basel)">
        <title>Virulence traits and population genomics of the black yeast Aureobasidium melanogenum.</title>
        <authorList>
            <person name="Cernosa A."/>
            <person name="Sun X."/>
            <person name="Gostincar C."/>
            <person name="Fang C."/>
            <person name="Gunde-Cimerman N."/>
            <person name="Song Z."/>
        </authorList>
    </citation>
    <scope>NUCLEOTIDE SEQUENCE</scope>
    <source>
        <strain evidence="4">EXF-9911</strain>
    </source>
</reference>
<dbReference type="InterPro" id="IPR016039">
    <property type="entry name" value="Thiolase-like"/>
</dbReference>
<evidence type="ECO:0000259" key="2">
    <source>
        <dbReference type="Pfam" id="PF00195"/>
    </source>
</evidence>
<feature type="non-terminal residue" evidence="4">
    <location>
        <position position="379"/>
    </location>
</feature>
<name>A0A9P8IY61_AURME</name>
<dbReference type="Proteomes" id="UP000779574">
    <property type="component" value="Unassembled WGS sequence"/>
</dbReference>
<dbReference type="GO" id="GO:0046872">
    <property type="term" value="F:metal ion binding"/>
    <property type="evidence" value="ECO:0007669"/>
    <property type="project" value="InterPro"/>
</dbReference>
<protein>
    <submittedName>
        <fullName evidence="4">Chalcone synthase B</fullName>
    </submittedName>
</protein>
<keyword evidence="1" id="KW-0808">Transferase</keyword>
<dbReference type="PANTHER" id="PTHR11877">
    <property type="entry name" value="HYDROXYMETHYLGLUTARYL-COA SYNTHASE"/>
    <property type="match status" value="1"/>
</dbReference>
<dbReference type="SUPFAM" id="SSF53649">
    <property type="entry name" value="Alkaline phosphatase-like"/>
    <property type="match status" value="1"/>
</dbReference>